<dbReference type="OrthoDB" id="1606438at2759"/>
<dbReference type="Proteomes" id="UP000184073">
    <property type="component" value="Unassembled WGS sequence"/>
</dbReference>
<evidence type="ECO:0008006" key="4">
    <source>
        <dbReference type="Google" id="ProtNLM"/>
    </source>
</evidence>
<accession>A0A1L9Q149</accession>
<dbReference type="VEuPathDB" id="FungiDB:ASPVEDRAFT_367245"/>
<organism evidence="2 3">
    <name type="scientific">Aspergillus versicolor CBS 583.65</name>
    <dbReference type="NCBI Taxonomy" id="1036611"/>
    <lineage>
        <taxon>Eukaryota</taxon>
        <taxon>Fungi</taxon>
        <taxon>Dikarya</taxon>
        <taxon>Ascomycota</taxon>
        <taxon>Pezizomycotina</taxon>
        <taxon>Eurotiomycetes</taxon>
        <taxon>Eurotiomycetidae</taxon>
        <taxon>Eurotiales</taxon>
        <taxon>Aspergillaceae</taxon>
        <taxon>Aspergillus</taxon>
        <taxon>Aspergillus subgen. Nidulantes</taxon>
    </lineage>
</organism>
<dbReference type="SUPFAM" id="SSF46785">
    <property type="entry name" value="Winged helix' DNA-binding domain"/>
    <property type="match status" value="1"/>
</dbReference>
<evidence type="ECO:0000313" key="2">
    <source>
        <dbReference type="EMBL" id="OJJ07481.1"/>
    </source>
</evidence>
<keyword evidence="3" id="KW-1185">Reference proteome</keyword>
<protein>
    <recommendedName>
        <fullName evidence="4">O-methyltransferase domain-containing protein</fullName>
    </recommendedName>
</protein>
<evidence type="ECO:0000256" key="1">
    <source>
        <dbReference type="SAM" id="MobiDB-lite"/>
    </source>
</evidence>
<dbReference type="InterPro" id="IPR036388">
    <property type="entry name" value="WH-like_DNA-bd_sf"/>
</dbReference>
<dbReference type="PANTHER" id="PTHR43712">
    <property type="entry name" value="PUTATIVE (AFU_ORTHOLOGUE AFUA_4G14580)-RELATED"/>
    <property type="match status" value="1"/>
</dbReference>
<dbReference type="GeneID" id="63726785"/>
<dbReference type="Gene3D" id="1.10.10.10">
    <property type="entry name" value="Winged helix-like DNA-binding domain superfamily/Winged helix DNA-binding domain"/>
    <property type="match status" value="1"/>
</dbReference>
<dbReference type="InterPro" id="IPR036390">
    <property type="entry name" value="WH_DNA-bd_sf"/>
</dbReference>
<sequence>MDTLTLTERAAEISKTAASLANELSQSGHPEPTFEHGLPGPLHGDAPDSNAKNLKQQLLQMTDELRALVTEPFLHLTPQEVVPHSVHPIHRLGIAKNFPENGTTVADLAQSLNLRENLVRRLLAHSATHHIFYEVAPDFYIHTAASRLLANNPSMGDWIDVGSDEMYPASFKASSQFVLLVFYN</sequence>
<proteinExistence type="predicted"/>
<dbReference type="EMBL" id="KV878137">
    <property type="protein sequence ID" value="OJJ07481.1"/>
    <property type="molecule type" value="Genomic_DNA"/>
</dbReference>
<dbReference type="AlphaFoldDB" id="A0A1L9Q149"/>
<name>A0A1L9Q149_ASPVE</name>
<evidence type="ECO:0000313" key="3">
    <source>
        <dbReference type="Proteomes" id="UP000184073"/>
    </source>
</evidence>
<reference evidence="3" key="1">
    <citation type="journal article" date="2017" name="Genome Biol.">
        <title>Comparative genomics reveals high biological diversity and specific adaptations in the industrially and medically important fungal genus Aspergillus.</title>
        <authorList>
            <person name="de Vries R.P."/>
            <person name="Riley R."/>
            <person name="Wiebenga A."/>
            <person name="Aguilar-Osorio G."/>
            <person name="Amillis S."/>
            <person name="Uchima C.A."/>
            <person name="Anderluh G."/>
            <person name="Asadollahi M."/>
            <person name="Askin M."/>
            <person name="Barry K."/>
            <person name="Battaglia E."/>
            <person name="Bayram O."/>
            <person name="Benocci T."/>
            <person name="Braus-Stromeyer S.A."/>
            <person name="Caldana C."/>
            <person name="Canovas D."/>
            <person name="Cerqueira G.C."/>
            <person name="Chen F."/>
            <person name="Chen W."/>
            <person name="Choi C."/>
            <person name="Clum A."/>
            <person name="Dos Santos R.A."/>
            <person name="Damasio A.R."/>
            <person name="Diallinas G."/>
            <person name="Emri T."/>
            <person name="Fekete E."/>
            <person name="Flipphi M."/>
            <person name="Freyberg S."/>
            <person name="Gallo A."/>
            <person name="Gournas C."/>
            <person name="Habgood R."/>
            <person name="Hainaut M."/>
            <person name="Harispe M.L."/>
            <person name="Henrissat B."/>
            <person name="Hilden K.S."/>
            <person name="Hope R."/>
            <person name="Hossain A."/>
            <person name="Karabika E."/>
            <person name="Karaffa L."/>
            <person name="Karanyi Z."/>
            <person name="Krasevec N."/>
            <person name="Kuo A."/>
            <person name="Kusch H."/>
            <person name="LaButti K."/>
            <person name="Lagendijk E.L."/>
            <person name="Lapidus A."/>
            <person name="Levasseur A."/>
            <person name="Lindquist E."/>
            <person name="Lipzen A."/>
            <person name="Logrieco A.F."/>
            <person name="MacCabe A."/>
            <person name="Maekelae M.R."/>
            <person name="Malavazi I."/>
            <person name="Melin P."/>
            <person name="Meyer V."/>
            <person name="Mielnichuk N."/>
            <person name="Miskei M."/>
            <person name="Molnar A.P."/>
            <person name="Mule G."/>
            <person name="Ngan C.Y."/>
            <person name="Orejas M."/>
            <person name="Orosz E."/>
            <person name="Ouedraogo J.P."/>
            <person name="Overkamp K.M."/>
            <person name="Park H.-S."/>
            <person name="Perrone G."/>
            <person name="Piumi F."/>
            <person name="Punt P.J."/>
            <person name="Ram A.F."/>
            <person name="Ramon A."/>
            <person name="Rauscher S."/>
            <person name="Record E."/>
            <person name="Riano-Pachon D.M."/>
            <person name="Robert V."/>
            <person name="Roehrig J."/>
            <person name="Ruller R."/>
            <person name="Salamov A."/>
            <person name="Salih N.S."/>
            <person name="Samson R.A."/>
            <person name="Sandor E."/>
            <person name="Sanguinetti M."/>
            <person name="Schuetze T."/>
            <person name="Sepcic K."/>
            <person name="Shelest E."/>
            <person name="Sherlock G."/>
            <person name="Sophianopoulou V."/>
            <person name="Squina F.M."/>
            <person name="Sun H."/>
            <person name="Susca A."/>
            <person name="Todd R.B."/>
            <person name="Tsang A."/>
            <person name="Unkles S.E."/>
            <person name="van de Wiele N."/>
            <person name="van Rossen-Uffink D."/>
            <person name="Oliveira J.V."/>
            <person name="Vesth T.C."/>
            <person name="Visser J."/>
            <person name="Yu J.-H."/>
            <person name="Zhou M."/>
            <person name="Andersen M.R."/>
            <person name="Archer D.B."/>
            <person name="Baker S.E."/>
            <person name="Benoit I."/>
            <person name="Brakhage A.A."/>
            <person name="Braus G.H."/>
            <person name="Fischer R."/>
            <person name="Frisvad J.C."/>
            <person name="Goldman G.H."/>
            <person name="Houbraken J."/>
            <person name="Oakley B."/>
            <person name="Pocsi I."/>
            <person name="Scazzocchio C."/>
            <person name="Seiboth B."/>
            <person name="vanKuyk P.A."/>
            <person name="Wortman J."/>
            <person name="Dyer P.S."/>
            <person name="Grigoriev I.V."/>
        </authorList>
    </citation>
    <scope>NUCLEOTIDE SEQUENCE [LARGE SCALE GENOMIC DNA]</scope>
    <source>
        <strain evidence="3">CBS 583.65</strain>
    </source>
</reference>
<dbReference type="RefSeq" id="XP_040673243.1">
    <property type="nucleotide sequence ID" value="XM_040811274.1"/>
</dbReference>
<feature type="region of interest" description="Disordered" evidence="1">
    <location>
        <begin position="22"/>
        <end position="49"/>
    </location>
</feature>
<dbReference type="PANTHER" id="PTHR43712:SF5">
    <property type="entry name" value="O-METHYLTRANSFERASE ASQN-RELATED"/>
    <property type="match status" value="1"/>
</dbReference>
<gene>
    <name evidence="2" type="ORF">ASPVEDRAFT_367245</name>
</gene>